<name>A0A561UP51_9ACTN</name>
<evidence type="ECO:0000313" key="1">
    <source>
        <dbReference type="EMBL" id="TWG01148.1"/>
    </source>
</evidence>
<dbReference type="OrthoDB" id="9800461at2"/>
<organism evidence="1 2">
    <name type="scientific">Kitasatospora viridis</name>
    <dbReference type="NCBI Taxonomy" id="281105"/>
    <lineage>
        <taxon>Bacteria</taxon>
        <taxon>Bacillati</taxon>
        <taxon>Actinomycetota</taxon>
        <taxon>Actinomycetes</taxon>
        <taxon>Kitasatosporales</taxon>
        <taxon>Streptomycetaceae</taxon>
        <taxon>Kitasatospora</taxon>
    </lineage>
</organism>
<dbReference type="RefSeq" id="WP_145907155.1">
    <property type="nucleotide sequence ID" value="NZ_BAAAMZ010000038.1"/>
</dbReference>
<gene>
    <name evidence="1" type="ORF">FHX73_115035</name>
</gene>
<protein>
    <recommendedName>
        <fullName evidence="3">DUF3052 family protein</fullName>
    </recommendedName>
</protein>
<evidence type="ECO:0008006" key="3">
    <source>
        <dbReference type="Google" id="ProtNLM"/>
    </source>
</evidence>
<comment type="caution">
    <text evidence="1">The sequence shown here is derived from an EMBL/GenBank/DDBJ whole genome shotgun (WGS) entry which is preliminary data.</text>
</comment>
<proteinExistence type="predicted"/>
<reference evidence="1 2" key="1">
    <citation type="submission" date="2019-06" db="EMBL/GenBank/DDBJ databases">
        <title>Sequencing the genomes of 1000 actinobacteria strains.</title>
        <authorList>
            <person name="Klenk H.-P."/>
        </authorList>
    </citation>
    <scope>NUCLEOTIDE SEQUENCE [LARGE SCALE GENOMIC DNA]</scope>
    <source>
        <strain evidence="1 2">DSM 44826</strain>
    </source>
</reference>
<dbReference type="AlphaFoldDB" id="A0A561UP51"/>
<dbReference type="EMBL" id="VIWT01000001">
    <property type="protein sequence ID" value="TWG01148.1"/>
    <property type="molecule type" value="Genomic_DNA"/>
</dbReference>
<evidence type="ECO:0000313" key="2">
    <source>
        <dbReference type="Proteomes" id="UP000317940"/>
    </source>
</evidence>
<sequence>MAKTVAEKLLVREGTRVLVLGAPQGWSLGAGEPPVAGEADAVLLFAPDAAALERELDGALAAVPHDGLAWVAYRKGGAKAGTDLNRDILQARLADHGVTGVTLVALDETWSAMRVRPTDRVGRR</sequence>
<keyword evidence="2" id="KW-1185">Reference proteome</keyword>
<dbReference type="Proteomes" id="UP000317940">
    <property type="component" value="Unassembled WGS sequence"/>
</dbReference>
<accession>A0A561UP51</accession>